<dbReference type="AlphaFoldDB" id="A0A4Q0SUP6"/>
<name>A0A4Q0SUP6_9BRAD</name>
<sequence length="66" mass="7448">MQIFQIERRWHDLHLDVTKGQLFFQARSTQSVSQSVYSIDLFIDGVKSPLKIASAKGETSSLHGLT</sequence>
<evidence type="ECO:0000313" key="2">
    <source>
        <dbReference type="Proteomes" id="UP000290565"/>
    </source>
</evidence>
<reference evidence="1 2" key="1">
    <citation type="submission" date="2015-04" db="EMBL/GenBank/DDBJ databases">
        <title>Comparative genomics of rhizobia nodulating Arachis hypogaea in China.</title>
        <authorList>
            <person name="Li Y."/>
        </authorList>
    </citation>
    <scope>NUCLEOTIDE SEQUENCE [LARGE SCALE GENOMIC DNA]</scope>
    <source>
        <strain evidence="1 2">CCBAU 51787</strain>
    </source>
</reference>
<organism evidence="1 2">
    <name type="scientific">Bradyrhizobium zhanjiangense</name>
    <dbReference type="NCBI Taxonomy" id="1325107"/>
    <lineage>
        <taxon>Bacteria</taxon>
        <taxon>Pseudomonadati</taxon>
        <taxon>Pseudomonadota</taxon>
        <taxon>Alphaproteobacteria</taxon>
        <taxon>Hyphomicrobiales</taxon>
        <taxon>Nitrobacteraceae</taxon>
        <taxon>Bradyrhizobium</taxon>
    </lineage>
</organism>
<accession>A0A4Q0SUP6</accession>
<dbReference type="EMBL" id="LBJM01000012">
    <property type="protein sequence ID" value="RXH41716.1"/>
    <property type="molecule type" value="Genomic_DNA"/>
</dbReference>
<dbReference type="Proteomes" id="UP000290565">
    <property type="component" value="Unassembled WGS sequence"/>
</dbReference>
<proteinExistence type="predicted"/>
<comment type="caution">
    <text evidence="1">The sequence shown here is derived from an EMBL/GenBank/DDBJ whole genome shotgun (WGS) entry which is preliminary data.</text>
</comment>
<gene>
    <name evidence="1" type="ORF">XH94_06100</name>
</gene>
<evidence type="ECO:0000313" key="1">
    <source>
        <dbReference type="EMBL" id="RXH41716.1"/>
    </source>
</evidence>
<protein>
    <submittedName>
        <fullName evidence="1">Uncharacterized protein</fullName>
    </submittedName>
</protein>